<keyword evidence="7" id="KW-0547">Nucleotide-binding</keyword>
<dbReference type="EMBL" id="QLAG01000015">
    <property type="protein sequence ID" value="TLX63057.1"/>
    <property type="molecule type" value="Genomic_DNA"/>
</dbReference>
<gene>
    <name evidence="7" type="ORF">DN820_13650</name>
</gene>
<feature type="transmembrane region" description="Helical" evidence="5">
    <location>
        <begin position="158"/>
        <end position="175"/>
    </location>
</feature>
<dbReference type="GO" id="GO:0005524">
    <property type="term" value="F:ATP binding"/>
    <property type="evidence" value="ECO:0007669"/>
    <property type="project" value="UniProtKB-KW"/>
</dbReference>
<dbReference type="GO" id="GO:0015421">
    <property type="term" value="F:ABC-type oligopeptide transporter activity"/>
    <property type="evidence" value="ECO:0007669"/>
    <property type="project" value="TreeGrafter"/>
</dbReference>
<feature type="domain" description="ABC transmembrane type-1" evidence="6">
    <location>
        <begin position="22"/>
        <end position="275"/>
    </location>
</feature>
<accession>A0A5R9QD48</accession>
<dbReference type="RefSeq" id="WP_138411985.1">
    <property type="nucleotide sequence ID" value="NZ_QLAG01000015.1"/>
</dbReference>
<feature type="transmembrane region" description="Helical" evidence="5">
    <location>
        <begin position="181"/>
        <end position="198"/>
    </location>
</feature>
<comment type="subcellular location">
    <subcellularLocation>
        <location evidence="1">Cell membrane</location>
        <topology evidence="1">Multi-pass membrane protein</topology>
    </subcellularLocation>
</comment>
<evidence type="ECO:0000313" key="8">
    <source>
        <dbReference type="Proteomes" id="UP000306753"/>
    </source>
</evidence>
<organism evidence="7 8">
    <name type="scientific">Stutzerimonas nosocomialis</name>
    <dbReference type="NCBI Taxonomy" id="1056496"/>
    <lineage>
        <taxon>Bacteria</taxon>
        <taxon>Pseudomonadati</taxon>
        <taxon>Pseudomonadota</taxon>
        <taxon>Gammaproteobacteria</taxon>
        <taxon>Pseudomonadales</taxon>
        <taxon>Pseudomonadaceae</taxon>
        <taxon>Stutzerimonas</taxon>
    </lineage>
</organism>
<evidence type="ECO:0000256" key="3">
    <source>
        <dbReference type="ARBA" id="ARBA00022989"/>
    </source>
</evidence>
<evidence type="ECO:0000313" key="7">
    <source>
        <dbReference type="EMBL" id="TLX63057.1"/>
    </source>
</evidence>
<feature type="transmembrane region" description="Helical" evidence="5">
    <location>
        <begin position="21"/>
        <end position="42"/>
    </location>
</feature>
<dbReference type="InterPro" id="IPR011527">
    <property type="entry name" value="ABC1_TM_dom"/>
</dbReference>
<keyword evidence="4 5" id="KW-0472">Membrane</keyword>
<dbReference type="GO" id="GO:0005886">
    <property type="term" value="C:plasma membrane"/>
    <property type="evidence" value="ECO:0007669"/>
    <property type="project" value="UniProtKB-SubCell"/>
</dbReference>
<sequence>MPDRLSWAEIRRLALQHRKSLIFANLIAVLATLCSVPIPLLLPLLVDEVLLGQGDAALRVMDRLLPEGLQSAVGYIGLMLLLTLLLRSAALVFSVLQARLFARLSKDIVYRIRVRLIERLKRIALAEYESLGGGTVAAHLVTDLETIDKFIGETLSRLLVAVLSITGTAAILMWMHWKLALLILLFNPLVIYATVQLGKRVKHLKKLENDSTSLFTQALTETLDSIQEVRASNRQGFFLGRLGLRAREVRDYAIASQWKTDASNRASGLLFQFGIDVFR</sequence>
<dbReference type="SUPFAM" id="SSF90123">
    <property type="entry name" value="ABC transporter transmembrane region"/>
    <property type="match status" value="1"/>
</dbReference>
<evidence type="ECO:0000259" key="6">
    <source>
        <dbReference type="PROSITE" id="PS50929"/>
    </source>
</evidence>
<keyword evidence="8" id="KW-1185">Reference proteome</keyword>
<name>A0A5R9QD48_9GAMM</name>
<dbReference type="Proteomes" id="UP000306753">
    <property type="component" value="Unassembled WGS sequence"/>
</dbReference>
<dbReference type="InterPro" id="IPR039421">
    <property type="entry name" value="Type_1_exporter"/>
</dbReference>
<dbReference type="PANTHER" id="PTHR43394">
    <property type="entry name" value="ATP-DEPENDENT PERMEASE MDL1, MITOCHONDRIAL"/>
    <property type="match status" value="1"/>
</dbReference>
<evidence type="ECO:0000256" key="1">
    <source>
        <dbReference type="ARBA" id="ARBA00004651"/>
    </source>
</evidence>
<protein>
    <submittedName>
        <fullName evidence="7">ABC transporter ATP-binding protein</fullName>
    </submittedName>
</protein>
<proteinExistence type="predicted"/>
<keyword evidence="7" id="KW-0067">ATP-binding</keyword>
<reference evidence="7 8" key="1">
    <citation type="journal article" date="2017" name="Eur. J. Clin. Microbiol. Infect. Dis.">
        <title>Uncommonly isolated clinical Pseudomonas: identification and phylogenetic assignation.</title>
        <authorList>
            <person name="Mulet M."/>
            <person name="Gomila M."/>
            <person name="Ramirez A."/>
            <person name="Cardew S."/>
            <person name="Moore E.R."/>
            <person name="Lalucat J."/>
            <person name="Garcia-Valdes E."/>
        </authorList>
    </citation>
    <scope>NUCLEOTIDE SEQUENCE [LARGE SCALE GENOMIC DNA]</scope>
    <source>
        <strain evidence="7 8">SD129</strain>
    </source>
</reference>
<keyword evidence="2 5" id="KW-0812">Transmembrane</keyword>
<comment type="caution">
    <text evidence="7">The sequence shown here is derived from an EMBL/GenBank/DDBJ whole genome shotgun (WGS) entry which is preliminary data.</text>
</comment>
<dbReference type="PROSITE" id="PS50929">
    <property type="entry name" value="ABC_TM1F"/>
    <property type="match status" value="1"/>
</dbReference>
<feature type="transmembrane region" description="Helical" evidence="5">
    <location>
        <begin position="72"/>
        <end position="96"/>
    </location>
</feature>
<dbReference type="InterPro" id="IPR036640">
    <property type="entry name" value="ABC1_TM_sf"/>
</dbReference>
<dbReference type="AlphaFoldDB" id="A0A5R9QD48"/>
<evidence type="ECO:0000256" key="4">
    <source>
        <dbReference type="ARBA" id="ARBA00023136"/>
    </source>
</evidence>
<evidence type="ECO:0000256" key="2">
    <source>
        <dbReference type="ARBA" id="ARBA00022692"/>
    </source>
</evidence>
<feature type="non-terminal residue" evidence="7">
    <location>
        <position position="279"/>
    </location>
</feature>
<dbReference type="PANTHER" id="PTHR43394:SF1">
    <property type="entry name" value="ATP-BINDING CASSETTE SUB-FAMILY B MEMBER 10, MITOCHONDRIAL"/>
    <property type="match status" value="1"/>
</dbReference>
<dbReference type="Pfam" id="PF00664">
    <property type="entry name" value="ABC_membrane"/>
    <property type="match status" value="1"/>
</dbReference>
<evidence type="ECO:0000256" key="5">
    <source>
        <dbReference type="SAM" id="Phobius"/>
    </source>
</evidence>
<keyword evidence="3 5" id="KW-1133">Transmembrane helix</keyword>
<dbReference type="CDD" id="cd07346">
    <property type="entry name" value="ABC_6TM_exporters"/>
    <property type="match status" value="1"/>
</dbReference>
<dbReference type="Gene3D" id="1.20.1560.10">
    <property type="entry name" value="ABC transporter type 1, transmembrane domain"/>
    <property type="match status" value="1"/>
</dbReference>